<dbReference type="EMBL" id="JAOCBF010000072">
    <property type="protein sequence ID" value="MDH0966944.1"/>
    <property type="molecule type" value="Genomic_DNA"/>
</dbReference>
<protein>
    <submittedName>
        <fullName evidence="2">Uncharacterized protein</fullName>
    </submittedName>
</protein>
<comment type="caution">
    <text evidence="2">The sequence shown here is derived from an EMBL/GenBank/DDBJ whole genome shotgun (WGS) entry which is preliminary data.</text>
</comment>
<evidence type="ECO:0000256" key="1">
    <source>
        <dbReference type="SAM" id="Phobius"/>
    </source>
</evidence>
<name>A0AAJ1NTY3_9ENTR</name>
<evidence type="ECO:0000313" key="2">
    <source>
        <dbReference type="EMBL" id="MDH0966944.1"/>
    </source>
</evidence>
<feature type="transmembrane region" description="Helical" evidence="1">
    <location>
        <begin position="6"/>
        <end position="27"/>
    </location>
</feature>
<proteinExistence type="predicted"/>
<dbReference type="AlphaFoldDB" id="A0AAJ1NTY3"/>
<evidence type="ECO:0000313" key="3">
    <source>
        <dbReference type="Proteomes" id="UP001159937"/>
    </source>
</evidence>
<sequence length="192" mass="21970">MEIGSVTDMISSFCNIVMAFSAAYAAYNAKKWFNRKTTENAHIQAIKLKDDIEKNLEYISSNYWILTSTIHEFRARPTAKKADEAYDDAMAIKSKITAINQLKTEIVKIENLGIKIINKEILINSVELCLNFYASACSIFHHHYETLSGEFSTTEDIYIELLDNLPNLRNEAIKQYDILLSHNFNSIFKAVD</sequence>
<dbReference type="Proteomes" id="UP001159937">
    <property type="component" value="Unassembled WGS sequence"/>
</dbReference>
<dbReference type="RefSeq" id="WP_279944946.1">
    <property type="nucleotide sequence ID" value="NZ_JAOCBF010000072.1"/>
</dbReference>
<keyword evidence="1" id="KW-0472">Membrane</keyword>
<reference evidence="2" key="1">
    <citation type="submission" date="2022-09" db="EMBL/GenBank/DDBJ databases">
        <title>Intensive care unit water sources are persistently colonized with multi-drug resistant bacteria and are the site of extensive horizontal gene transfer of antibiotic resistance genes.</title>
        <authorList>
            <person name="Diorio-Toth L."/>
        </authorList>
    </citation>
    <scope>NUCLEOTIDE SEQUENCE</scope>
    <source>
        <strain evidence="2">GD03918</strain>
    </source>
</reference>
<gene>
    <name evidence="2" type="ORF">N5C89_29335</name>
</gene>
<keyword evidence="1" id="KW-0812">Transmembrane</keyword>
<keyword evidence="1" id="KW-1133">Transmembrane helix</keyword>
<organism evidence="2 3">
    <name type="scientific">Klebsiella michiganensis</name>
    <dbReference type="NCBI Taxonomy" id="1134687"/>
    <lineage>
        <taxon>Bacteria</taxon>
        <taxon>Pseudomonadati</taxon>
        <taxon>Pseudomonadota</taxon>
        <taxon>Gammaproteobacteria</taxon>
        <taxon>Enterobacterales</taxon>
        <taxon>Enterobacteriaceae</taxon>
        <taxon>Klebsiella/Raoultella group</taxon>
        <taxon>Klebsiella</taxon>
    </lineage>
</organism>
<accession>A0AAJ1NTY3</accession>